<reference evidence="2" key="2">
    <citation type="submission" date="2023-06" db="EMBL/GenBank/DDBJ databases">
        <authorList>
            <person name="Ma L."/>
            <person name="Liu K.-W."/>
            <person name="Li Z."/>
            <person name="Hsiao Y.-Y."/>
            <person name="Qi Y."/>
            <person name="Fu T."/>
            <person name="Tang G."/>
            <person name="Zhang D."/>
            <person name="Sun W.-H."/>
            <person name="Liu D.-K."/>
            <person name="Li Y."/>
            <person name="Chen G.-Z."/>
            <person name="Liu X.-D."/>
            <person name="Liao X.-Y."/>
            <person name="Jiang Y.-T."/>
            <person name="Yu X."/>
            <person name="Hao Y."/>
            <person name="Huang J."/>
            <person name="Zhao X.-W."/>
            <person name="Ke S."/>
            <person name="Chen Y.-Y."/>
            <person name="Wu W.-L."/>
            <person name="Hsu J.-L."/>
            <person name="Lin Y.-F."/>
            <person name="Huang M.-D."/>
            <person name="Li C.-Y."/>
            <person name="Huang L."/>
            <person name="Wang Z.-W."/>
            <person name="Zhao X."/>
            <person name="Zhong W.-Y."/>
            <person name="Peng D.-H."/>
            <person name="Ahmad S."/>
            <person name="Lan S."/>
            <person name="Zhang J.-S."/>
            <person name="Tsai W.-C."/>
            <person name="Van De Peer Y."/>
            <person name="Liu Z.-J."/>
        </authorList>
    </citation>
    <scope>NUCLEOTIDE SEQUENCE</scope>
    <source>
        <strain evidence="2">CP</strain>
        <tissue evidence="2">Leaves</tissue>
    </source>
</reference>
<dbReference type="InterPro" id="IPR044700">
    <property type="entry name" value="PIP2/PIPL1"/>
</dbReference>
<organism evidence="2 3">
    <name type="scientific">Acorus calamus</name>
    <name type="common">Sweet flag</name>
    <dbReference type="NCBI Taxonomy" id="4465"/>
    <lineage>
        <taxon>Eukaryota</taxon>
        <taxon>Viridiplantae</taxon>
        <taxon>Streptophyta</taxon>
        <taxon>Embryophyta</taxon>
        <taxon>Tracheophyta</taxon>
        <taxon>Spermatophyta</taxon>
        <taxon>Magnoliopsida</taxon>
        <taxon>Liliopsida</taxon>
        <taxon>Acoraceae</taxon>
        <taxon>Acorus</taxon>
    </lineage>
</organism>
<evidence type="ECO:0000313" key="2">
    <source>
        <dbReference type="EMBL" id="KAK1301020.1"/>
    </source>
</evidence>
<feature type="signal peptide" evidence="1">
    <location>
        <begin position="1"/>
        <end position="27"/>
    </location>
</feature>
<feature type="chain" id="PRO_5043787767" evidence="1">
    <location>
        <begin position="28"/>
        <end position="96"/>
    </location>
</feature>
<keyword evidence="3" id="KW-1185">Reference proteome</keyword>
<reference evidence="2" key="1">
    <citation type="journal article" date="2023" name="Nat. Commun.">
        <title>Diploid and tetraploid genomes of Acorus and the evolution of monocots.</title>
        <authorList>
            <person name="Ma L."/>
            <person name="Liu K.W."/>
            <person name="Li Z."/>
            <person name="Hsiao Y.Y."/>
            <person name="Qi Y."/>
            <person name="Fu T."/>
            <person name="Tang G.D."/>
            <person name="Zhang D."/>
            <person name="Sun W.H."/>
            <person name="Liu D.K."/>
            <person name="Li Y."/>
            <person name="Chen G.Z."/>
            <person name="Liu X.D."/>
            <person name="Liao X.Y."/>
            <person name="Jiang Y.T."/>
            <person name="Yu X."/>
            <person name="Hao Y."/>
            <person name="Huang J."/>
            <person name="Zhao X.W."/>
            <person name="Ke S."/>
            <person name="Chen Y.Y."/>
            <person name="Wu W.L."/>
            <person name="Hsu J.L."/>
            <person name="Lin Y.F."/>
            <person name="Huang M.D."/>
            <person name="Li C.Y."/>
            <person name="Huang L."/>
            <person name="Wang Z.W."/>
            <person name="Zhao X."/>
            <person name="Zhong W.Y."/>
            <person name="Peng D.H."/>
            <person name="Ahmad S."/>
            <person name="Lan S."/>
            <person name="Zhang J.S."/>
            <person name="Tsai W.C."/>
            <person name="Van de Peer Y."/>
            <person name="Liu Z.J."/>
        </authorList>
    </citation>
    <scope>NUCLEOTIDE SEQUENCE</scope>
    <source>
        <strain evidence="2">CP</strain>
    </source>
</reference>
<dbReference type="Proteomes" id="UP001180020">
    <property type="component" value="Unassembled WGS sequence"/>
</dbReference>
<dbReference type="GO" id="GO:0050793">
    <property type="term" value="P:regulation of developmental process"/>
    <property type="evidence" value="ECO:0007669"/>
    <property type="project" value="InterPro"/>
</dbReference>
<dbReference type="GO" id="GO:0045087">
    <property type="term" value="P:innate immune response"/>
    <property type="evidence" value="ECO:0007669"/>
    <property type="project" value="InterPro"/>
</dbReference>
<dbReference type="AlphaFoldDB" id="A0AAV9DJ97"/>
<comment type="caution">
    <text evidence="2">The sequence shown here is derived from an EMBL/GenBank/DDBJ whole genome shotgun (WGS) entry which is preliminary data.</text>
</comment>
<sequence>MATTKTNSLVFLVLFLMMSTFSSSARARPLRTFDKEANECFEGFIDGLAIWGVKTAGQNPGGKGHGFTTIDTLGGIKNSGPAPGLGHAQVVNANHE</sequence>
<evidence type="ECO:0000313" key="3">
    <source>
        <dbReference type="Proteomes" id="UP001180020"/>
    </source>
</evidence>
<dbReference type="PANTHER" id="PTHR34663">
    <property type="entry name" value="OS06G0637400 PROTEIN"/>
    <property type="match status" value="1"/>
</dbReference>
<proteinExistence type="predicted"/>
<evidence type="ECO:0000256" key="1">
    <source>
        <dbReference type="SAM" id="SignalP"/>
    </source>
</evidence>
<gene>
    <name evidence="2" type="ORF">QJS10_CPB13g00443</name>
</gene>
<dbReference type="PANTHER" id="PTHR34663:SF9">
    <property type="entry name" value="OS06G0637400 PROTEIN"/>
    <property type="match status" value="1"/>
</dbReference>
<name>A0AAV9DJ97_ACOCL</name>
<keyword evidence="1" id="KW-0732">Signal</keyword>
<protein>
    <submittedName>
        <fullName evidence="2">Uncharacterized protein</fullName>
    </submittedName>
</protein>
<accession>A0AAV9DJ97</accession>
<dbReference type="EMBL" id="JAUJYO010000013">
    <property type="protein sequence ID" value="KAK1301020.1"/>
    <property type="molecule type" value="Genomic_DNA"/>
</dbReference>